<proteinExistence type="predicted"/>
<evidence type="ECO:0000313" key="2">
    <source>
        <dbReference type="EMBL" id="GBP08883.1"/>
    </source>
</evidence>
<protein>
    <submittedName>
        <fullName evidence="2">Uncharacterized protein</fullName>
    </submittedName>
</protein>
<keyword evidence="3" id="KW-1185">Reference proteome</keyword>
<sequence length="139" mass="14261">MRPGKKEEHPPSVVDPNGTPDSTRAGVIFALAIPAAPAAVPGERSRGTNGVREASGGDPGITILARARRAPACGSIMVTRVKSWRGAGTPLSRRTNMSPNTDIPFAVGVAYFETSPPLHRPRSGTSGAARPAARGEGAA</sequence>
<name>A0A4C1T302_EUMVA</name>
<feature type="region of interest" description="Disordered" evidence="1">
    <location>
        <begin position="115"/>
        <end position="139"/>
    </location>
</feature>
<comment type="caution">
    <text evidence="2">The sequence shown here is derived from an EMBL/GenBank/DDBJ whole genome shotgun (WGS) entry which is preliminary data.</text>
</comment>
<dbReference type="Proteomes" id="UP000299102">
    <property type="component" value="Unassembled WGS sequence"/>
</dbReference>
<accession>A0A4C1T302</accession>
<feature type="region of interest" description="Disordered" evidence="1">
    <location>
        <begin position="38"/>
        <end position="59"/>
    </location>
</feature>
<reference evidence="2 3" key="1">
    <citation type="journal article" date="2019" name="Commun. Biol.">
        <title>The bagworm genome reveals a unique fibroin gene that provides high tensile strength.</title>
        <authorList>
            <person name="Kono N."/>
            <person name="Nakamura H."/>
            <person name="Ohtoshi R."/>
            <person name="Tomita M."/>
            <person name="Numata K."/>
            <person name="Arakawa K."/>
        </authorList>
    </citation>
    <scope>NUCLEOTIDE SEQUENCE [LARGE SCALE GENOMIC DNA]</scope>
</reference>
<feature type="compositionally biased region" description="Basic and acidic residues" evidence="1">
    <location>
        <begin position="1"/>
        <end position="10"/>
    </location>
</feature>
<evidence type="ECO:0000313" key="3">
    <source>
        <dbReference type="Proteomes" id="UP000299102"/>
    </source>
</evidence>
<feature type="region of interest" description="Disordered" evidence="1">
    <location>
        <begin position="1"/>
        <end position="23"/>
    </location>
</feature>
<feature type="compositionally biased region" description="Low complexity" evidence="1">
    <location>
        <begin position="127"/>
        <end position="139"/>
    </location>
</feature>
<organism evidence="2 3">
    <name type="scientific">Eumeta variegata</name>
    <name type="common">Bagworm moth</name>
    <name type="synonym">Eumeta japonica</name>
    <dbReference type="NCBI Taxonomy" id="151549"/>
    <lineage>
        <taxon>Eukaryota</taxon>
        <taxon>Metazoa</taxon>
        <taxon>Ecdysozoa</taxon>
        <taxon>Arthropoda</taxon>
        <taxon>Hexapoda</taxon>
        <taxon>Insecta</taxon>
        <taxon>Pterygota</taxon>
        <taxon>Neoptera</taxon>
        <taxon>Endopterygota</taxon>
        <taxon>Lepidoptera</taxon>
        <taxon>Glossata</taxon>
        <taxon>Ditrysia</taxon>
        <taxon>Tineoidea</taxon>
        <taxon>Psychidae</taxon>
        <taxon>Oiketicinae</taxon>
        <taxon>Eumeta</taxon>
    </lineage>
</organism>
<gene>
    <name evidence="2" type="ORF">EVAR_78276_1</name>
</gene>
<evidence type="ECO:0000256" key="1">
    <source>
        <dbReference type="SAM" id="MobiDB-lite"/>
    </source>
</evidence>
<dbReference type="EMBL" id="BGZK01000033">
    <property type="protein sequence ID" value="GBP08883.1"/>
    <property type="molecule type" value="Genomic_DNA"/>
</dbReference>
<dbReference type="AlphaFoldDB" id="A0A4C1T302"/>